<dbReference type="Proteomes" id="UP001530293">
    <property type="component" value="Unassembled WGS sequence"/>
</dbReference>
<sequence length="607" mass="68962">MRHRAPILSLSVVANSTARHSLVNGFIPIRRHEVHRTSTPTHNHLFKPSTTRTTESLPLSTSYSSLHVVDRRQQNEDNDENSMTCKSDDFECISSSFYNRFRKFRTSPQHAPHIRRVVLLSDLHMDYTANREWLSNLCNIDDEIHDGVSPNDSLDSSGNDINQKYTMMIVAGDVSHDLEILRWTFQTLKRKYGEVAYTPGNHELWIDRDANADGDIVQNNSIDKLERVLQLCLEENIRIGPVGVGGDSYDNECGVESAIASLNNDSIGNAQPTLWVIPLLSWHHPSFDTEPPIECWGGIPSARKVVVDYRRTRWPAPLSLMDDSIAHFIDSLNDIILDLDDIVDVETTSMMMTTPTRILTFSHFIPRIELLPEKRYLSLPTLPRCVGSTFLERRLRRMGEKYCILVSDGSTHDKERIHNNLHNHDTTIINSDNNSCIGSNNGDNDNSSSSGDTDINGRLDGTTENQNHHHMHAFGHTHLAWDATIDGVRYVHVPLAYPREWEQRRRSLEIGSMKGEVGEDRVPVCLWEQTTIRDADVTSAKRSSSGFPSQWLGGWWSKYYSLMPRKPERNSVLAPWVAKRFRPLPGGQIETFDHVSRSGAINDVKDQ</sequence>
<evidence type="ECO:0000313" key="3">
    <source>
        <dbReference type="EMBL" id="KAL3765719.1"/>
    </source>
</evidence>
<dbReference type="EMBL" id="JALLBG020000092">
    <property type="protein sequence ID" value="KAL3765719.1"/>
    <property type="molecule type" value="Genomic_DNA"/>
</dbReference>
<feature type="region of interest" description="Disordered" evidence="1">
    <location>
        <begin position="438"/>
        <end position="468"/>
    </location>
</feature>
<gene>
    <name evidence="3" type="ORF">ACHAWU_009687</name>
</gene>
<dbReference type="InterPro" id="IPR004843">
    <property type="entry name" value="Calcineurin-like_PHP"/>
</dbReference>
<dbReference type="PANTHER" id="PTHR36492:SF2">
    <property type="entry name" value="[ACYL-CARRIER-PROTEIN] PHOSPHODIESTERASE PPTH"/>
    <property type="match status" value="1"/>
</dbReference>
<comment type="caution">
    <text evidence="3">The sequence shown here is derived from an EMBL/GenBank/DDBJ whole genome shotgun (WGS) entry which is preliminary data.</text>
</comment>
<dbReference type="AlphaFoldDB" id="A0ABD3MRN4"/>
<reference evidence="3 4" key="1">
    <citation type="submission" date="2024-10" db="EMBL/GenBank/DDBJ databases">
        <title>Updated reference genomes for cyclostephanoid diatoms.</title>
        <authorList>
            <person name="Roberts W.R."/>
            <person name="Alverson A.J."/>
        </authorList>
    </citation>
    <scope>NUCLEOTIDE SEQUENCE [LARGE SCALE GENOMIC DNA]</scope>
    <source>
        <strain evidence="3 4">AJA232-27</strain>
    </source>
</reference>
<feature type="region of interest" description="Disordered" evidence="1">
    <location>
        <begin position="39"/>
        <end position="59"/>
    </location>
</feature>
<evidence type="ECO:0000259" key="2">
    <source>
        <dbReference type="Pfam" id="PF00149"/>
    </source>
</evidence>
<feature type="domain" description="Calcineurin-like phosphoesterase" evidence="2">
    <location>
        <begin position="116"/>
        <end position="212"/>
    </location>
</feature>
<dbReference type="InterPro" id="IPR029052">
    <property type="entry name" value="Metallo-depent_PP-like"/>
</dbReference>
<protein>
    <recommendedName>
        <fullName evidence="2">Calcineurin-like phosphoesterase domain-containing protein</fullName>
    </recommendedName>
</protein>
<evidence type="ECO:0000313" key="4">
    <source>
        <dbReference type="Proteomes" id="UP001530293"/>
    </source>
</evidence>
<dbReference type="SUPFAM" id="SSF56300">
    <property type="entry name" value="Metallo-dependent phosphatases"/>
    <property type="match status" value="1"/>
</dbReference>
<name>A0ABD3MRN4_9STRA</name>
<dbReference type="InterPro" id="IPR052963">
    <property type="entry name" value="Pantetheine_PDE"/>
</dbReference>
<organism evidence="3 4">
    <name type="scientific">Discostella pseudostelligera</name>
    <dbReference type="NCBI Taxonomy" id="259834"/>
    <lineage>
        <taxon>Eukaryota</taxon>
        <taxon>Sar</taxon>
        <taxon>Stramenopiles</taxon>
        <taxon>Ochrophyta</taxon>
        <taxon>Bacillariophyta</taxon>
        <taxon>Coscinodiscophyceae</taxon>
        <taxon>Thalassiosirophycidae</taxon>
        <taxon>Stephanodiscales</taxon>
        <taxon>Stephanodiscaceae</taxon>
        <taxon>Discostella</taxon>
    </lineage>
</organism>
<keyword evidence="4" id="KW-1185">Reference proteome</keyword>
<dbReference type="Pfam" id="PF00149">
    <property type="entry name" value="Metallophos"/>
    <property type="match status" value="1"/>
</dbReference>
<feature type="compositionally biased region" description="Low complexity" evidence="1">
    <location>
        <begin position="438"/>
        <end position="456"/>
    </location>
</feature>
<proteinExistence type="predicted"/>
<accession>A0ABD3MRN4</accession>
<evidence type="ECO:0000256" key="1">
    <source>
        <dbReference type="SAM" id="MobiDB-lite"/>
    </source>
</evidence>
<dbReference type="PANTHER" id="PTHR36492">
    <property type="match status" value="1"/>
</dbReference>